<keyword evidence="6" id="KW-1185">Reference proteome</keyword>
<sequence length="144" mass="16186">MSLYQSNVNHIFDDFIKDLSVARRGGTRSGRGHNTNNTFFVPLIDVHENDNEFFVNAELPGLNKDQINIDVRDNALIISGETKKEQKYEKGETIIQERSYGSFTRSISLPPNVKAEDITAKFENGLLELKLPKSASSGKKITIE</sequence>
<keyword evidence="1" id="KW-0346">Stress response</keyword>
<comment type="similarity">
    <text evidence="2 3">Belongs to the small heat shock protein (HSP20) family.</text>
</comment>
<dbReference type="Pfam" id="PF00011">
    <property type="entry name" value="HSP20"/>
    <property type="match status" value="1"/>
</dbReference>
<dbReference type="PROSITE" id="PS01031">
    <property type="entry name" value="SHSP"/>
    <property type="match status" value="1"/>
</dbReference>
<dbReference type="InterPro" id="IPR031107">
    <property type="entry name" value="Small_HSP"/>
</dbReference>
<dbReference type="AlphaFoldDB" id="A0A015LZW6"/>
<comment type="caution">
    <text evidence="5">The sequence shown here is derived from an EMBL/GenBank/DDBJ whole genome shotgun (WGS) entry which is preliminary data.</text>
</comment>
<feature type="domain" description="SHSP" evidence="4">
    <location>
        <begin position="34"/>
        <end position="144"/>
    </location>
</feature>
<dbReference type="CDD" id="cd06464">
    <property type="entry name" value="ACD_sHsps-like"/>
    <property type="match status" value="1"/>
</dbReference>
<evidence type="ECO:0000256" key="1">
    <source>
        <dbReference type="ARBA" id="ARBA00023016"/>
    </source>
</evidence>
<dbReference type="SMR" id="A0A015LZW6"/>
<dbReference type="HOGENOM" id="CLU_046737_12_3_1"/>
<dbReference type="STRING" id="1432141.A0A015LZW6"/>
<dbReference type="Proteomes" id="UP000022910">
    <property type="component" value="Unassembled WGS sequence"/>
</dbReference>
<dbReference type="OMA" id="SGKGFMP"/>
<dbReference type="Gene3D" id="2.60.40.790">
    <property type="match status" value="1"/>
</dbReference>
<organism evidence="5 6">
    <name type="scientific">Rhizophagus irregularis (strain DAOM 197198w)</name>
    <name type="common">Glomus intraradices</name>
    <dbReference type="NCBI Taxonomy" id="1432141"/>
    <lineage>
        <taxon>Eukaryota</taxon>
        <taxon>Fungi</taxon>
        <taxon>Fungi incertae sedis</taxon>
        <taxon>Mucoromycota</taxon>
        <taxon>Glomeromycotina</taxon>
        <taxon>Glomeromycetes</taxon>
        <taxon>Glomerales</taxon>
        <taxon>Glomeraceae</taxon>
        <taxon>Rhizophagus</taxon>
    </lineage>
</organism>
<name>A0A015LZW6_RHIIW</name>
<evidence type="ECO:0000256" key="2">
    <source>
        <dbReference type="PROSITE-ProRule" id="PRU00285"/>
    </source>
</evidence>
<dbReference type="SUPFAM" id="SSF49764">
    <property type="entry name" value="HSP20-like chaperones"/>
    <property type="match status" value="1"/>
</dbReference>
<proteinExistence type="inferred from homology"/>
<evidence type="ECO:0000313" key="5">
    <source>
        <dbReference type="EMBL" id="EXX60168.1"/>
    </source>
</evidence>
<dbReference type="OrthoDB" id="1431247at2759"/>
<dbReference type="InterPro" id="IPR008978">
    <property type="entry name" value="HSP20-like_chaperone"/>
</dbReference>
<dbReference type="EMBL" id="JEMT01026020">
    <property type="protein sequence ID" value="EXX60168.1"/>
    <property type="molecule type" value="Genomic_DNA"/>
</dbReference>
<dbReference type="PANTHER" id="PTHR11527">
    <property type="entry name" value="HEAT-SHOCK PROTEIN 20 FAMILY MEMBER"/>
    <property type="match status" value="1"/>
</dbReference>
<protein>
    <submittedName>
        <fullName evidence="5">Hsp42p</fullName>
    </submittedName>
</protein>
<reference evidence="5 6" key="1">
    <citation type="submission" date="2014-02" db="EMBL/GenBank/DDBJ databases">
        <title>Single nucleus genome sequencing reveals high similarity among nuclei of an endomycorrhizal fungus.</title>
        <authorList>
            <person name="Lin K."/>
            <person name="Geurts R."/>
            <person name="Zhang Z."/>
            <person name="Limpens E."/>
            <person name="Saunders D.G."/>
            <person name="Mu D."/>
            <person name="Pang E."/>
            <person name="Cao H."/>
            <person name="Cha H."/>
            <person name="Lin T."/>
            <person name="Zhou Q."/>
            <person name="Shang Y."/>
            <person name="Li Y."/>
            <person name="Ivanov S."/>
            <person name="Sharma T."/>
            <person name="Velzen R.V."/>
            <person name="Ruijter N.D."/>
            <person name="Aanen D.K."/>
            <person name="Win J."/>
            <person name="Kamoun S."/>
            <person name="Bisseling T."/>
            <person name="Huang S."/>
        </authorList>
    </citation>
    <scope>NUCLEOTIDE SEQUENCE [LARGE SCALE GENOMIC DNA]</scope>
    <source>
        <strain evidence="6">DAOM197198w</strain>
    </source>
</reference>
<dbReference type="InterPro" id="IPR002068">
    <property type="entry name" value="A-crystallin/Hsp20_dom"/>
</dbReference>
<evidence type="ECO:0000256" key="3">
    <source>
        <dbReference type="RuleBase" id="RU003616"/>
    </source>
</evidence>
<evidence type="ECO:0000313" key="6">
    <source>
        <dbReference type="Proteomes" id="UP000022910"/>
    </source>
</evidence>
<gene>
    <name evidence="5" type="ORF">RirG_182430</name>
</gene>
<accession>A0A015LZW6</accession>
<evidence type="ECO:0000259" key="4">
    <source>
        <dbReference type="PROSITE" id="PS01031"/>
    </source>
</evidence>